<organism evidence="1 2">
    <name type="scientific">Rozella allomycis (strain CSF55)</name>
    <dbReference type="NCBI Taxonomy" id="988480"/>
    <lineage>
        <taxon>Eukaryota</taxon>
        <taxon>Fungi</taxon>
        <taxon>Fungi incertae sedis</taxon>
        <taxon>Cryptomycota</taxon>
        <taxon>Cryptomycota incertae sedis</taxon>
        <taxon>Rozella</taxon>
    </lineage>
</organism>
<keyword evidence="2" id="KW-1185">Reference proteome</keyword>
<proteinExistence type="predicted"/>
<evidence type="ECO:0000313" key="1">
    <source>
        <dbReference type="EMBL" id="EPZ35202.1"/>
    </source>
</evidence>
<accession>A0A075AY62</accession>
<sequence length="75" mass="9039">MKQTSPPMYLFHHTVDFRIMTTIQLNIFRRAWKMLKTTWKMVIISKTLPNLRMKKNTIMHEDCVILTPKHFTGTF</sequence>
<gene>
    <name evidence="1" type="ORF">O9G_004213</name>
</gene>
<evidence type="ECO:0000313" key="2">
    <source>
        <dbReference type="Proteomes" id="UP000030755"/>
    </source>
</evidence>
<dbReference type="Proteomes" id="UP000030755">
    <property type="component" value="Unassembled WGS sequence"/>
</dbReference>
<protein>
    <submittedName>
        <fullName evidence="1">Uncharacterized protein</fullName>
    </submittedName>
</protein>
<dbReference type="AlphaFoldDB" id="A0A075AY62"/>
<dbReference type="HOGENOM" id="CLU_2672487_0_0_1"/>
<dbReference type="EMBL" id="KE560855">
    <property type="protein sequence ID" value="EPZ35202.1"/>
    <property type="molecule type" value="Genomic_DNA"/>
</dbReference>
<reference evidence="1 2" key="1">
    <citation type="journal article" date="2013" name="Curr. Biol.">
        <title>Shared signatures of parasitism and phylogenomics unite Cryptomycota and microsporidia.</title>
        <authorList>
            <person name="James T.Y."/>
            <person name="Pelin A."/>
            <person name="Bonen L."/>
            <person name="Ahrendt S."/>
            <person name="Sain D."/>
            <person name="Corradi N."/>
            <person name="Stajich J.E."/>
        </authorList>
    </citation>
    <scope>NUCLEOTIDE SEQUENCE [LARGE SCALE GENOMIC DNA]</scope>
    <source>
        <strain evidence="1 2">CSF55</strain>
    </source>
</reference>
<name>A0A075AY62_ROZAC</name>